<feature type="region of interest" description="Disordered" evidence="8">
    <location>
        <begin position="197"/>
        <end position="264"/>
    </location>
</feature>
<keyword evidence="2" id="KW-1235">Degradation of host cell envelope components during virus entry</keyword>
<dbReference type="KEGG" id="vg:54980989"/>
<feature type="domain" description="Bacteriophage T7 tail fibre protein-like N-terminal" evidence="9">
    <location>
        <begin position="6"/>
        <end position="132"/>
    </location>
</feature>
<dbReference type="SUPFAM" id="SSF51126">
    <property type="entry name" value="Pectin lyase-like"/>
    <property type="match status" value="1"/>
</dbReference>
<organism evidence="10 11">
    <name type="scientific">Pasteurella phage PHB01</name>
    <dbReference type="NCBI Taxonomy" id="2006930"/>
    <lineage>
        <taxon>Viruses</taxon>
        <taxon>Duplodnaviria</taxon>
        <taxon>Heunggongvirae</taxon>
        <taxon>Uroviricota</taxon>
        <taxon>Caudoviricetes</taxon>
        <taxon>Autographivirales</taxon>
        <taxon>Autotranscriptaviridae</taxon>
        <taxon>Studiervirinae</taxon>
        <taxon>Wuhanvirus</taxon>
        <taxon>Wuhanvirus PHB01</taxon>
    </lineage>
</organism>
<name>A0A218M4H3_9CAUD</name>
<evidence type="ECO:0000313" key="10">
    <source>
        <dbReference type="EMBL" id="ASD51051.1"/>
    </source>
</evidence>
<dbReference type="GO" id="GO:0098015">
    <property type="term" value="C:virus tail"/>
    <property type="evidence" value="ECO:0007669"/>
    <property type="project" value="UniProtKB-KW"/>
</dbReference>
<dbReference type="InterPro" id="IPR006626">
    <property type="entry name" value="PbH1"/>
</dbReference>
<evidence type="ECO:0000256" key="7">
    <source>
        <dbReference type="ARBA" id="ARBA00035731"/>
    </source>
</evidence>
<feature type="compositionally biased region" description="Low complexity" evidence="8">
    <location>
        <begin position="213"/>
        <end position="264"/>
    </location>
</feature>
<dbReference type="EMBL" id="MF166859">
    <property type="protein sequence ID" value="ASD51051.1"/>
    <property type="molecule type" value="Genomic_DNA"/>
</dbReference>
<feature type="compositionally biased region" description="Basic and acidic residues" evidence="8">
    <location>
        <begin position="202"/>
        <end position="212"/>
    </location>
</feature>
<dbReference type="Gene3D" id="2.150.10.10">
    <property type="entry name" value="Serralysin-like metalloprotease, C-terminal"/>
    <property type="match status" value="1"/>
</dbReference>
<keyword evidence="11" id="KW-1185">Reference proteome</keyword>
<dbReference type="Gene3D" id="2.160.20.10">
    <property type="entry name" value="Single-stranded right-handed beta-helix, Pectin lyase-like"/>
    <property type="match status" value="1"/>
</dbReference>
<feature type="region of interest" description="Disordered" evidence="8">
    <location>
        <begin position="269"/>
        <end position="288"/>
    </location>
</feature>
<dbReference type="InterPro" id="IPR011050">
    <property type="entry name" value="Pectin_lyase_fold/virulence"/>
</dbReference>
<evidence type="ECO:0000259" key="9">
    <source>
        <dbReference type="Pfam" id="PF03906"/>
    </source>
</evidence>
<keyword evidence="7" id="KW-1238">Degradation of host capsule during virus entry</keyword>
<dbReference type="InterPro" id="IPR012334">
    <property type="entry name" value="Pectin_lyas_fold"/>
</dbReference>
<dbReference type="RefSeq" id="YP_009790824.1">
    <property type="nucleotide sequence ID" value="NC_047832.1"/>
</dbReference>
<dbReference type="Pfam" id="PF03906">
    <property type="entry name" value="Phage_T7_tail"/>
    <property type="match status" value="1"/>
</dbReference>
<protein>
    <submittedName>
        <fullName evidence="10">Tail fibers protein</fullName>
    </submittedName>
</protein>
<keyword evidence="5" id="KW-1160">Virus entry into host cell</keyword>
<reference evidence="10 11" key="1">
    <citation type="submission" date="2017-05" db="EMBL/GenBank/DDBJ databases">
        <title>Complete genome sequence of novel T7-like phage PHB01 against Capsular type D Pasteurella multocida.</title>
        <authorList>
            <person name="Chen Y."/>
            <person name="Sun E."/>
            <person name="Yang L."/>
            <person name="Song J."/>
            <person name="Wu B."/>
        </authorList>
    </citation>
    <scope>NUCLEOTIDE SEQUENCE [LARGE SCALE GENOMIC DNA]</scope>
</reference>
<keyword evidence="3" id="KW-1227">Viral tail protein</keyword>
<evidence type="ECO:0000313" key="11">
    <source>
        <dbReference type="Proteomes" id="UP000222865"/>
    </source>
</evidence>
<evidence type="ECO:0000256" key="8">
    <source>
        <dbReference type="SAM" id="MobiDB-lite"/>
    </source>
</evidence>
<keyword evidence="4" id="KW-0946">Virion</keyword>
<evidence type="ECO:0000256" key="3">
    <source>
        <dbReference type="ARBA" id="ARBA00022732"/>
    </source>
</evidence>
<sequence>MSSRDISTVATYRIDGSTVEFLIPFEYLSRKFVRVTLIGRDRKELVVNRDYRYVSATQIRTTKTWQVSEGYEFIELRRHTSATERIVDFKDGSILRAQDLNISTIQALHIAEEARGLAADTLGVNDDGNLDARGRKIVNVANPDSDRDAVNFRFLDGTEKSVTQTLAEVRRLKQDIDAKHTQVGQDTVEVRQAVVTTGQHKVASESARDRAETAASQAEQSANIASTKANQASQSEQNASTSASQASQSATKAEQEANKAQQAANEAIGGAIPNSKKSDDDNSSSSDTVATSYAVKKVRDFAEKQFSFITNLDGFRFLGQVESIEQLRTIKPTAHGQRILVKSYYKGGTTGGGEFVADLQDLTTADDGGSCFVVEENGGRWKRILGSEISAFDFGVIGDGVVDDSQSLNAFVKALSVYNIKGVLPKGTFLVYNRVEVTSGNNIHLRGAGIGLSVIKRVGFSGSTLRFYNLRGCILQDFSINGNEEASPGGGAGLDCANLTDSVIERIEAFDCANSGIWVISGKAEITNHNVHIRNCFSHDNKGSGIQIQGAKASGISQSRAIRCGLGGDSVSGIYFKVPVEDCYHSDNYAEDIIGAAFAVGSSFPGQKAKRLTFTNCRAIHTGYAFRLGAVEDVQVTNLTAFLRGEANNIHGSVGDGIRLELTAKRVSVKNASIFNVAKHRAAVRCVGQPSDNFIELSGFNIPQEGSIIVSFSENSRNNTVKVISQDKTGVIPDIHKGNNNTVIYGEKIVTQTAVVNQTGLLTLLNDSVRVVRLGVSTNNEITNGITQRNLSTISDSYDGHIISLQIVNDNHDIVLVNTGNIQLKGNVASLKLDYVMDCVSFIFTERLNKWCQL</sequence>
<evidence type="ECO:0000256" key="2">
    <source>
        <dbReference type="ARBA" id="ARBA00022717"/>
    </source>
</evidence>
<dbReference type="GO" id="GO:0098994">
    <property type="term" value="P:symbiont entry into host cell via disruption of host cell envelope"/>
    <property type="evidence" value="ECO:0007669"/>
    <property type="project" value="UniProtKB-KW"/>
</dbReference>
<dbReference type="SMART" id="SM00710">
    <property type="entry name" value="PbH1"/>
    <property type="match status" value="4"/>
</dbReference>
<dbReference type="GeneID" id="54980989"/>
<evidence type="ECO:0000256" key="5">
    <source>
        <dbReference type="ARBA" id="ARBA00023296"/>
    </source>
</evidence>
<dbReference type="GO" id="GO:0098996">
    <property type="term" value="P:symbiont entry into host cell via disruption of host cell glycocalyx"/>
    <property type="evidence" value="ECO:0007669"/>
    <property type="project" value="UniProtKB-KW"/>
</dbReference>
<comment type="subcellular location">
    <subcellularLocation>
        <location evidence="1">Virion</location>
    </subcellularLocation>
</comment>
<dbReference type="Proteomes" id="UP000222865">
    <property type="component" value="Segment"/>
</dbReference>
<proteinExistence type="inferred from homology"/>
<evidence type="ECO:0000256" key="1">
    <source>
        <dbReference type="ARBA" id="ARBA00004328"/>
    </source>
</evidence>
<dbReference type="InterPro" id="IPR005604">
    <property type="entry name" value="Phage_T7_tail_fibre-like_N"/>
</dbReference>
<comment type="similarity">
    <text evidence="6">In the N-terminal section; belongs to the Teseptimavirus fiber family.</text>
</comment>
<accession>A0A218M4H3</accession>
<dbReference type="InterPro" id="IPR011049">
    <property type="entry name" value="Serralysin-like_metalloprot_C"/>
</dbReference>
<evidence type="ECO:0000256" key="4">
    <source>
        <dbReference type="ARBA" id="ARBA00022844"/>
    </source>
</evidence>
<evidence type="ECO:0000256" key="6">
    <source>
        <dbReference type="ARBA" id="ARBA00035636"/>
    </source>
</evidence>